<dbReference type="Pfam" id="PF00155">
    <property type="entry name" value="Aminotran_1_2"/>
    <property type="match status" value="1"/>
</dbReference>
<dbReference type="GeneID" id="117561139"/>
<feature type="compositionally biased region" description="Basic and acidic residues" evidence="8">
    <location>
        <begin position="1"/>
        <end position="18"/>
    </location>
</feature>
<dbReference type="InParanoid" id="A0A6P8X2X5"/>
<evidence type="ECO:0000256" key="8">
    <source>
        <dbReference type="SAM" id="MobiDB-lite"/>
    </source>
</evidence>
<feature type="domain" description="Aminotransferase class I/classII large" evidence="9">
    <location>
        <begin position="78"/>
        <end position="427"/>
    </location>
</feature>
<proteinExistence type="inferred from homology"/>
<sequence>MKKMKRPDSKLNETEVKQNGDAGGHLSVFTNVHTAAGSPEKRLLSAFKKDTNPGKAYLAGREYYSEDGKTFELRLVRRIKQQLSADPTTRPEYPSPLGLTEFTRRATEVALGKSSRAIVEERVLGVQTPGFTAAVRLGAELLRNWYDHCAAWCGPVYLSSPCDDSLAGIFQAAGIQDIREYYYWDDQQRGVCLDKLLEDLEKAPERSVVVLSASAHYPTGADLSHNQWAVITELIMRRRLFPFLLLPPQALCYGNVERAAWPVHYCASQGMELLCAQSFSHCFGLYGEAVGHLLCVLKQNSLLLSVQSQAATIVKSLWAQPSAGGANIVATVLSNPAHVVEWKEEVKHIVERCMLIRELLRERLRLLGAPGCWDRLTQQSGLYCNTGLNEDQVEFLSQRRHVYLLPSGCLNVSAINGRNLDYIAESIHRALTTSL</sequence>
<evidence type="ECO:0000256" key="7">
    <source>
        <dbReference type="ARBA" id="ARBA00022898"/>
    </source>
</evidence>
<evidence type="ECO:0000256" key="3">
    <source>
        <dbReference type="ARBA" id="ARBA00011738"/>
    </source>
</evidence>
<accession>A0A6P8X2X5</accession>
<evidence type="ECO:0000256" key="2">
    <source>
        <dbReference type="ARBA" id="ARBA00007441"/>
    </source>
</evidence>
<dbReference type="AlphaFoldDB" id="A0A6P8X2X5"/>
<evidence type="ECO:0000259" key="9">
    <source>
        <dbReference type="Pfam" id="PF00155"/>
    </source>
</evidence>
<dbReference type="EC" id="2.6.1.1" evidence="4"/>
<dbReference type="InterPro" id="IPR000796">
    <property type="entry name" value="Asp_trans"/>
</dbReference>
<dbReference type="Gene3D" id="3.40.640.10">
    <property type="entry name" value="Type I PLP-dependent aspartate aminotransferase-like (Major domain)"/>
    <property type="match status" value="1"/>
</dbReference>
<comment type="cofactor">
    <cofactor evidence="1">
        <name>pyridoxal 5'-phosphate</name>
        <dbReference type="ChEBI" id="CHEBI:597326"/>
    </cofactor>
</comment>
<comment type="similarity">
    <text evidence="2">Belongs to the class-I pyridoxal-phosphate-dependent aminotransferase family.</text>
</comment>
<comment type="subunit">
    <text evidence="3">Homodimer.</text>
</comment>
<dbReference type="GO" id="GO:0005829">
    <property type="term" value="C:cytosol"/>
    <property type="evidence" value="ECO:0007669"/>
    <property type="project" value="TreeGrafter"/>
</dbReference>
<feature type="region of interest" description="Disordered" evidence="8">
    <location>
        <begin position="1"/>
        <end position="25"/>
    </location>
</feature>
<dbReference type="PANTHER" id="PTHR11879">
    <property type="entry name" value="ASPARTATE AMINOTRANSFERASE"/>
    <property type="match status" value="1"/>
</dbReference>
<organism evidence="10 11">
    <name type="scientific">Gymnodraco acuticeps</name>
    <name type="common">Antarctic dragonfish</name>
    <dbReference type="NCBI Taxonomy" id="8218"/>
    <lineage>
        <taxon>Eukaryota</taxon>
        <taxon>Metazoa</taxon>
        <taxon>Chordata</taxon>
        <taxon>Craniata</taxon>
        <taxon>Vertebrata</taxon>
        <taxon>Euteleostomi</taxon>
        <taxon>Actinopterygii</taxon>
        <taxon>Neopterygii</taxon>
        <taxon>Teleostei</taxon>
        <taxon>Neoteleostei</taxon>
        <taxon>Acanthomorphata</taxon>
        <taxon>Eupercaria</taxon>
        <taxon>Perciformes</taxon>
        <taxon>Notothenioidei</taxon>
        <taxon>Bathydraconidae</taxon>
        <taxon>Gymnodraco</taxon>
    </lineage>
</organism>
<dbReference type="CTD" id="137362"/>
<reference evidence="11" key="1">
    <citation type="submission" date="2025-08" db="UniProtKB">
        <authorList>
            <consortium name="RefSeq"/>
        </authorList>
    </citation>
    <scope>IDENTIFICATION</scope>
</reference>
<dbReference type="Proteomes" id="UP000515161">
    <property type="component" value="Unplaced"/>
</dbReference>
<dbReference type="InterPro" id="IPR015421">
    <property type="entry name" value="PyrdxlP-dep_Trfase_major"/>
</dbReference>
<keyword evidence="5 11" id="KW-0032">Aminotransferase</keyword>
<dbReference type="RefSeq" id="XP_034094317.1">
    <property type="nucleotide sequence ID" value="XM_034238426.1"/>
</dbReference>
<dbReference type="OrthoDB" id="6752799at2759"/>
<dbReference type="InterPro" id="IPR015422">
    <property type="entry name" value="PyrdxlP-dep_Trfase_small"/>
</dbReference>
<evidence type="ECO:0000256" key="5">
    <source>
        <dbReference type="ARBA" id="ARBA00022576"/>
    </source>
</evidence>
<keyword evidence="7" id="KW-0663">Pyridoxal phosphate</keyword>
<dbReference type="FunCoup" id="A0A6P8X2X5">
    <property type="interactions" value="118"/>
</dbReference>
<dbReference type="PRINTS" id="PR00799">
    <property type="entry name" value="TRANSAMINASE"/>
</dbReference>
<dbReference type="PANTHER" id="PTHR11879:SF36">
    <property type="entry name" value="ASPARTATE AMINOTRANSFERASE, CYTOPLASMIC 2"/>
    <property type="match status" value="1"/>
</dbReference>
<keyword evidence="6" id="KW-0808">Transferase</keyword>
<dbReference type="GO" id="GO:0006532">
    <property type="term" value="P:aspartate biosynthetic process"/>
    <property type="evidence" value="ECO:0007669"/>
    <property type="project" value="TreeGrafter"/>
</dbReference>
<gene>
    <name evidence="11" type="primary">got1l1</name>
</gene>
<evidence type="ECO:0000256" key="1">
    <source>
        <dbReference type="ARBA" id="ARBA00001933"/>
    </source>
</evidence>
<dbReference type="InterPro" id="IPR015424">
    <property type="entry name" value="PyrdxlP-dep_Trfase"/>
</dbReference>
<evidence type="ECO:0000256" key="4">
    <source>
        <dbReference type="ARBA" id="ARBA00012753"/>
    </source>
</evidence>
<dbReference type="GO" id="GO:0004069">
    <property type="term" value="F:L-aspartate:2-oxoglutarate aminotransferase activity"/>
    <property type="evidence" value="ECO:0007669"/>
    <property type="project" value="UniProtKB-EC"/>
</dbReference>
<evidence type="ECO:0000313" key="11">
    <source>
        <dbReference type="RefSeq" id="XP_034094317.1"/>
    </source>
</evidence>
<dbReference type="InterPro" id="IPR004839">
    <property type="entry name" value="Aminotransferase_I/II_large"/>
</dbReference>
<dbReference type="KEGG" id="gacu:117561139"/>
<dbReference type="Gene3D" id="3.90.1150.10">
    <property type="entry name" value="Aspartate Aminotransferase, domain 1"/>
    <property type="match status" value="1"/>
</dbReference>
<evidence type="ECO:0000256" key="6">
    <source>
        <dbReference type="ARBA" id="ARBA00022679"/>
    </source>
</evidence>
<evidence type="ECO:0000313" key="10">
    <source>
        <dbReference type="Proteomes" id="UP000515161"/>
    </source>
</evidence>
<name>A0A6P8X2X5_GYMAC</name>
<keyword evidence="10" id="KW-1185">Reference proteome</keyword>
<dbReference type="GO" id="GO:0030170">
    <property type="term" value="F:pyridoxal phosphate binding"/>
    <property type="evidence" value="ECO:0007669"/>
    <property type="project" value="InterPro"/>
</dbReference>
<dbReference type="SUPFAM" id="SSF53383">
    <property type="entry name" value="PLP-dependent transferases"/>
    <property type="match status" value="1"/>
</dbReference>
<protein>
    <recommendedName>
        <fullName evidence="4">aspartate transaminase</fullName>
        <ecNumber evidence="4">2.6.1.1</ecNumber>
    </recommendedName>
</protein>